<name>A0ACC0IVA4_9ERIC</name>
<evidence type="ECO:0000313" key="1">
    <source>
        <dbReference type="EMBL" id="KAI8029179.1"/>
    </source>
</evidence>
<protein>
    <submittedName>
        <fullName evidence="1">Protein SMG9</fullName>
    </submittedName>
</protein>
<keyword evidence="2" id="KW-1185">Reference proteome</keyword>
<organism evidence="1 2">
    <name type="scientific">Camellia lanceoleosa</name>
    <dbReference type="NCBI Taxonomy" id="1840588"/>
    <lineage>
        <taxon>Eukaryota</taxon>
        <taxon>Viridiplantae</taxon>
        <taxon>Streptophyta</taxon>
        <taxon>Embryophyta</taxon>
        <taxon>Tracheophyta</taxon>
        <taxon>Spermatophyta</taxon>
        <taxon>Magnoliopsida</taxon>
        <taxon>eudicotyledons</taxon>
        <taxon>Gunneridae</taxon>
        <taxon>Pentapetalae</taxon>
        <taxon>asterids</taxon>
        <taxon>Ericales</taxon>
        <taxon>Theaceae</taxon>
        <taxon>Camellia</taxon>
    </lineage>
</organism>
<accession>A0ACC0IVA4</accession>
<dbReference type="EMBL" id="CM045758">
    <property type="protein sequence ID" value="KAI8029179.1"/>
    <property type="molecule type" value="Genomic_DNA"/>
</dbReference>
<sequence length="199" mass="20536">MASTGGGGASNQSVGGGGGSSHPPPPKILLAKPGLVTAGKFTRGGASADDDSVSIRSRLPSVGSLNLISDSWDFHTDRILPFLTDNTDFTVIGVIGPPGVGKSTIMNELYGFDGTSPGMLPPFAIQSEETRAMARHCSVGIEPRISAERIILLDTQPVFSPSVLAEMIRPDGSSTISVLSGESLSAELAHELMGIQGSF</sequence>
<reference evidence="1 2" key="1">
    <citation type="journal article" date="2022" name="Plant J.">
        <title>Chromosome-level genome of Camellia lanceoleosa provides a valuable resource for understanding genome evolution and self-incompatibility.</title>
        <authorList>
            <person name="Gong W."/>
            <person name="Xiao S."/>
            <person name="Wang L."/>
            <person name="Liao Z."/>
            <person name="Chang Y."/>
            <person name="Mo W."/>
            <person name="Hu G."/>
            <person name="Li W."/>
            <person name="Zhao G."/>
            <person name="Zhu H."/>
            <person name="Hu X."/>
            <person name="Ji K."/>
            <person name="Xiang X."/>
            <person name="Song Q."/>
            <person name="Yuan D."/>
            <person name="Jin S."/>
            <person name="Zhang L."/>
        </authorList>
    </citation>
    <scope>NUCLEOTIDE SEQUENCE [LARGE SCALE GENOMIC DNA]</scope>
    <source>
        <strain evidence="1">SQ_2022a</strain>
    </source>
</reference>
<evidence type="ECO:0000313" key="2">
    <source>
        <dbReference type="Proteomes" id="UP001060215"/>
    </source>
</evidence>
<dbReference type="Proteomes" id="UP001060215">
    <property type="component" value="Chromosome 1"/>
</dbReference>
<proteinExistence type="predicted"/>
<gene>
    <name evidence="1" type="ORF">LOK49_LG01G01897</name>
</gene>
<comment type="caution">
    <text evidence="1">The sequence shown here is derived from an EMBL/GenBank/DDBJ whole genome shotgun (WGS) entry which is preliminary data.</text>
</comment>